<dbReference type="GO" id="GO:0008270">
    <property type="term" value="F:zinc ion binding"/>
    <property type="evidence" value="ECO:0007669"/>
    <property type="project" value="UniProtKB-KW"/>
</dbReference>
<protein>
    <recommendedName>
        <fullName evidence="8">Double zinc ribbon and ankyrin repeat-containing protein 1</fullName>
    </recommendedName>
</protein>
<sequence>RLGMTAGSVVAPFIIPIRVPPPGKSKHEIDTATPIEIKSDTPDVTVFYTLDGSKPEVRRRPGFGDGGTLKYAEPIRLPSGKVPVRAVAVTSDGRESAVVTKVFIVEYVPSTHSLNNLEDQDYSLNNSMHDRSAQEQENGAGDASGKHLGSVESPTIAPRSVRKGPRFLPQRQRIAPAAVPTQHTHVQSAGTVHSLFKKLTRTQMSLIQRETDFLRCPECLSHRPSDPFARFCLHCGAPLPPIPGRRLPPTEGGQMAQCVQCKSMVPVNTSSCVVCEAPLEPQLQPQASLRLRDKVICPSCGTGNPAHISYCVTCETKLSQTDRPLRSGQCAPPVPSSEGKMVSCSKCWRVNHSDARFCDWCGAKPGHVASSVTCSQCGASSHPYANYCGNCGVFLEGPPRRNAQLGPQEGTLEPEQSSSVGVTWQPVPACPASPTQAEAAVSTAMHVNAQTQTVGLFYPSGTELQRKIQKRELELSKQEKMSDRKPLLTAISPGRGFWRKQLDHICAHLRSYAQNNSEFRALVGEPRMGRLVSAAIEEDSYEVSLRVNFISASLELSRSSSAGQLSRFVAEKHNLSTVTEGRANLARNHTSLVSENGSAIFGTSTKSQKQSITLESKDSLLLKEVGPEGRGRIAVVQQLLDEGANPSCLGSDTRPVLVAAVLNGHHDVIPVLVQKGADVDQASGLLNNTALHEAAALGREALQCAEVLLGCNASLRKLNDEGQTPYDIAESTGCSALLSLMMSHRGQGLAQPLPNSRSPSGLDTFS</sequence>
<dbReference type="Pfam" id="PF12773">
    <property type="entry name" value="DZR"/>
    <property type="match status" value="2"/>
</dbReference>
<organism evidence="12 13">
    <name type="scientific">Electrophorus voltai</name>
    <dbReference type="NCBI Taxonomy" id="2609070"/>
    <lineage>
        <taxon>Eukaryota</taxon>
        <taxon>Metazoa</taxon>
        <taxon>Chordata</taxon>
        <taxon>Craniata</taxon>
        <taxon>Vertebrata</taxon>
        <taxon>Euteleostomi</taxon>
        <taxon>Actinopterygii</taxon>
        <taxon>Neopterygii</taxon>
        <taxon>Teleostei</taxon>
        <taxon>Ostariophysi</taxon>
        <taxon>Gymnotiformes</taxon>
        <taxon>Gymnotoidei</taxon>
        <taxon>Gymnotidae</taxon>
        <taxon>Electrophorus</taxon>
    </lineage>
</organism>
<evidence type="ECO:0000256" key="10">
    <source>
        <dbReference type="SAM" id="MobiDB-lite"/>
    </source>
</evidence>
<dbReference type="InterPro" id="IPR036770">
    <property type="entry name" value="Ankyrin_rpt-contain_sf"/>
</dbReference>
<evidence type="ECO:0000256" key="6">
    <source>
        <dbReference type="ARBA" id="ARBA00023043"/>
    </source>
</evidence>
<dbReference type="Gene3D" id="1.25.40.20">
    <property type="entry name" value="Ankyrin repeat-containing domain"/>
    <property type="match status" value="1"/>
</dbReference>
<accession>A0AAD8ZNG4</accession>
<dbReference type="SMART" id="SM00248">
    <property type="entry name" value="ANK"/>
    <property type="match status" value="2"/>
</dbReference>
<evidence type="ECO:0000259" key="11">
    <source>
        <dbReference type="Pfam" id="PF12773"/>
    </source>
</evidence>
<keyword evidence="3" id="KW-0677">Repeat</keyword>
<keyword evidence="2" id="KW-0479">Metal-binding</keyword>
<feature type="domain" description="DZANK-type" evidence="11">
    <location>
        <begin position="344"/>
        <end position="392"/>
    </location>
</feature>
<keyword evidence="5" id="KW-0862">Zinc</keyword>
<dbReference type="PROSITE" id="PS50088">
    <property type="entry name" value="ANK_REPEAT"/>
    <property type="match status" value="1"/>
</dbReference>
<keyword evidence="6 9" id="KW-0040">ANK repeat</keyword>
<evidence type="ECO:0000256" key="8">
    <source>
        <dbReference type="ARBA" id="ARBA00039856"/>
    </source>
</evidence>
<name>A0AAD8ZNG4_9TELE</name>
<dbReference type="Pfam" id="PF13287">
    <property type="entry name" value="Fn3_assoc"/>
    <property type="match status" value="1"/>
</dbReference>
<keyword evidence="13" id="KW-1185">Reference proteome</keyword>
<feature type="region of interest" description="Disordered" evidence="10">
    <location>
        <begin position="130"/>
        <end position="164"/>
    </location>
</feature>
<feature type="non-terminal residue" evidence="12">
    <location>
        <position position="1"/>
    </location>
</feature>
<reference evidence="12" key="1">
    <citation type="submission" date="2023-03" db="EMBL/GenBank/DDBJ databases">
        <title>Electrophorus voltai genome.</title>
        <authorList>
            <person name="Bian C."/>
        </authorList>
    </citation>
    <scope>NUCLEOTIDE SEQUENCE</scope>
    <source>
        <strain evidence="12">CB-2022</strain>
        <tissue evidence="12">Muscle</tissue>
    </source>
</reference>
<evidence type="ECO:0000256" key="7">
    <source>
        <dbReference type="ARBA" id="ARBA00023273"/>
    </source>
</evidence>
<gene>
    <name evidence="12" type="ORF">P4O66_022009</name>
</gene>
<dbReference type="PANTHER" id="PTHR16058:SF4">
    <property type="entry name" value="DOUBLE ZINC RIBBON AND ANKYRIN REPEAT-CONTAINING PROTEIN 1"/>
    <property type="match status" value="1"/>
</dbReference>
<evidence type="ECO:0000256" key="4">
    <source>
        <dbReference type="ARBA" id="ARBA00022771"/>
    </source>
</evidence>
<proteinExistence type="predicted"/>
<comment type="subcellular location">
    <subcellularLocation>
        <location evidence="1">Cell projection</location>
        <location evidence="1">Cilium</location>
    </subcellularLocation>
</comment>
<dbReference type="InterPro" id="IPR026876">
    <property type="entry name" value="Fn3_assoc_repeat"/>
</dbReference>
<comment type="caution">
    <text evidence="12">The sequence shown here is derived from an EMBL/GenBank/DDBJ whole genome shotgun (WGS) entry which is preliminary data.</text>
</comment>
<evidence type="ECO:0000256" key="5">
    <source>
        <dbReference type="ARBA" id="ARBA00022833"/>
    </source>
</evidence>
<dbReference type="GO" id="GO:0042462">
    <property type="term" value="P:eye photoreceptor cell development"/>
    <property type="evidence" value="ECO:0007669"/>
    <property type="project" value="TreeGrafter"/>
</dbReference>
<evidence type="ECO:0000313" key="13">
    <source>
        <dbReference type="Proteomes" id="UP001239994"/>
    </source>
</evidence>
<dbReference type="InterPro" id="IPR002110">
    <property type="entry name" value="Ankyrin_rpt"/>
</dbReference>
<evidence type="ECO:0000256" key="2">
    <source>
        <dbReference type="ARBA" id="ARBA00022723"/>
    </source>
</evidence>
<dbReference type="PANTHER" id="PTHR16058">
    <property type="entry name" value="DOUBLE ZINC RIBBON AND ANKYRIN REPEAT-CONTAINING PROTEIN 1"/>
    <property type="match status" value="1"/>
</dbReference>
<keyword evidence="4" id="KW-0863">Zinc-finger</keyword>
<feature type="repeat" description="ANK" evidence="9">
    <location>
        <begin position="652"/>
        <end position="684"/>
    </location>
</feature>
<keyword evidence="7" id="KW-0966">Cell projection</keyword>
<dbReference type="InterPro" id="IPR025874">
    <property type="entry name" value="DZR"/>
</dbReference>
<evidence type="ECO:0000256" key="1">
    <source>
        <dbReference type="ARBA" id="ARBA00004138"/>
    </source>
</evidence>
<dbReference type="InterPro" id="IPR052481">
    <property type="entry name" value="DZAN1"/>
</dbReference>
<dbReference type="Proteomes" id="UP001239994">
    <property type="component" value="Unassembled WGS sequence"/>
</dbReference>
<feature type="domain" description="DZANK-type" evidence="11">
    <location>
        <begin position="216"/>
        <end position="275"/>
    </location>
</feature>
<dbReference type="EMBL" id="JAROKS010000007">
    <property type="protein sequence ID" value="KAK1802342.1"/>
    <property type="molecule type" value="Genomic_DNA"/>
</dbReference>
<dbReference type="GO" id="GO:0005929">
    <property type="term" value="C:cilium"/>
    <property type="evidence" value="ECO:0007669"/>
    <property type="project" value="UniProtKB-SubCell"/>
</dbReference>
<evidence type="ECO:0000256" key="3">
    <source>
        <dbReference type="ARBA" id="ARBA00022737"/>
    </source>
</evidence>
<evidence type="ECO:0000313" key="12">
    <source>
        <dbReference type="EMBL" id="KAK1802342.1"/>
    </source>
</evidence>
<dbReference type="SUPFAM" id="SSF48403">
    <property type="entry name" value="Ankyrin repeat"/>
    <property type="match status" value="1"/>
</dbReference>
<evidence type="ECO:0000256" key="9">
    <source>
        <dbReference type="PROSITE-ProRule" id="PRU00023"/>
    </source>
</evidence>
<dbReference type="Pfam" id="PF12796">
    <property type="entry name" value="Ank_2"/>
    <property type="match status" value="1"/>
</dbReference>
<dbReference type="AlphaFoldDB" id="A0AAD8ZNG4"/>